<feature type="compositionally biased region" description="Basic and acidic residues" evidence="1">
    <location>
        <begin position="87"/>
        <end position="104"/>
    </location>
</feature>
<feature type="non-terminal residue" evidence="2">
    <location>
        <position position="1"/>
    </location>
</feature>
<protein>
    <submittedName>
        <fullName evidence="2">Uncharacterized protein</fullName>
    </submittedName>
</protein>
<feature type="compositionally biased region" description="Basic and acidic residues" evidence="1">
    <location>
        <begin position="120"/>
        <end position="131"/>
    </location>
</feature>
<dbReference type="EMBL" id="CADCWF010000127">
    <property type="protein sequence ID" value="CAA9554417.1"/>
    <property type="molecule type" value="Genomic_DNA"/>
</dbReference>
<proteinExistence type="predicted"/>
<reference evidence="2" key="1">
    <citation type="submission" date="2020-02" db="EMBL/GenBank/DDBJ databases">
        <authorList>
            <person name="Meier V. D."/>
        </authorList>
    </citation>
    <scope>NUCLEOTIDE SEQUENCE</scope>
    <source>
        <strain evidence="2">AVDCRST_MAG59</strain>
    </source>
</reference>
<feature type="compositionally biased region" description="Basic residues" evidence="1">
    <location>
        <begin position="193"/>
        <end position="206"/>
    </location>
</feature>
<feature type="region of interest" description="Disordered" evidence="1">
    <location>
        <begin position="173"/>
        <end position="238"/>
    </location>
</feature>
<accession>A0A6J4UP20</accession>
<dbReference type="AlphaFoldDB" id="A0A6J4UP20"/>
<evidence type="ECO:0000313" key="2">
    <source>
        <dbReference type="EMBL" id="CAA9554417.1"/>
    </source>
</evidence>
<gene>
    <name evidence="2" type="ORF">AVDCRST_MAG59-2007</name>
</gene>
<feature type="region of interest" description="Disordered" evidence="1">
    <location>
        <begin position="87"/>
        <end position="133"/>
    </location>
</feature>
<feature type="compositionally biased region" description="Basic residues" evidence="1">
    <location>
        <begin position="107"/>
        <end position="118"/>
    </location>
</feature>
<sequence>RERRPVLPRWCPRGPDEPLDQFLASRPVVGWQVAVAPRDDLVPPLLGHGDDQEQLGCAGTQQGIPLEQHLAMRLVVQAADLVDRDHARRPALERPNDRDGELGLRHLVPRGRGRRARVARQPDDPTDEDVRGVGGQGAVILGVERVDRMRDADLAAAVAFGGDDRICALPARQRAPGGCQQQPDGDDAEDRRSHHGVPRRHTRTPRTARSATLDGRRRIDPGRPSCRRRAPANRWRQG</sequence>
<name>A0A6J4UP20_9BACT</name>
<evidence type="ECO:0000256" key="1">
    <source>
        <dbReference type="SAM" id="MobiDB-lite"/>
    </source>
</evidence>
<organism evidence="2">
    <name type="scientific">uncultured Thermomicrobiales bacterium</name>
    <dbReference type="NCBI Taxonomy" id="1645740"/>
    <lineage>
        <taxon>Bacteria</taxon>
        <taxon>Pseudomonadati</taxon>
        <taxon>Thermomicrobiota</taxon>
        <taxon>Thermomicrobia</taxon>
        <taxon>Thermomicrobiales</taxon>
        <taxon>environmental samples</taxon>
    </lineage>
</organism>
<feature type="compositionally biased region" description="Basic residues" evidence="1">
    <location>
        <begin position="225"/>
        <end position="238"/>
    </location>
</feature>